<evidence type="ECO:0000313" key="2">
    <source>
        <dbReference type="Proteomes" id="UP000005391"/>
    </source>
</evidence>
<dbReference type="AlphaFoldDB" id="E4MSU1"/>
<dbReference type="Proteomes" id="UP000005391">
    <property type="component" value="Unassembled WGS sequence"/>
</dbReference>
<protein>
    <submittedName>
        <fullName evidence="1">Uncharacterized protein</fullName>
    </submittedName>
</protein>
<evidence type="ECO:0000313" key="1">
    <source>
        <dbReference type="EMBL" id="EFS97247.1"/>
    </source>
</evidence>
<proteinExistence type="predicted"/>
<gene>
    <name evidence="1" type="ORF">HMPREF1977_1451</name>
</gene>
<accession>E4MSU1</accession>
<dbReference type="EMBL" id="AEOH01000039">
    <property type="protein sequence ID" value="EFS97247.1"/>
    <property type="molecule type" value="Genomic_DNA"/>
</dbReference>
<sequence length="53" mass="6297">MKTQRNAYYALFLCKIISVEKHYFCYKITNRMLQISHLENGVRAAQAGEKMRE</sequence>
<name>E4MSU1_CAPOC</name>
<comment type="caution">
    <text evidence="1">The sequence shown here is derived from an EMBL/GenBank/DDBJ whole genome shotgun (WGS) entry which is preliminary data.</text>
</comment>
<dbReference type="HOGENOM" id="CLU_3059736_0_0_10"/>
<organism evidence="1 2">
    <name type="scientific">Capnocytophaga ochracea F0287</name>
    <dbReference type="NCBI Taxonomy" id="873517"/>
    <lineage>
        <taxon>Bacteria</taxon>
        <taxon>Pseudomonadati</taxon>
        <taxon>Bacteroidota</taxon>
        <taxon>Flavobacteriia</taxon>
        <taxon>Flavobacteriales</taxon>
        <taxon>Flavobacteriaceae</taxon>
        <taxon>Capnocytophaga</taxon>
    </lineage>
</organism>
<reference evidence="1 2" key="1">
    <citation type="submission" date="2010-10" db="EMBL/GenBank/DDBJ databases">
        <authorList>
            <person name="Muzny D."/>
            <person name="Qin X."/>
            <person name="Deng J."/>
            <person name="Jiang H."/>
            <person name="Liu Y."/>
            <person name="Qu J."/>
            <person name="Song X.-Z."/>
            <person name="Zhang L."/>
            <person name="Thornton R."/>
            <person name="Coyle M."/>
            <person name="Francisco L."/>
            <person name="Jackson L."/>
            <person name="Javaid M."/>
            <person name="Korchina V."/>
            <person name="Kovar C."/>
            <person name="Mata R."/>
            <person name="Mathew T."/>
            <person name="Ngo R."/>
            <person name="Nguyen L."/>
            <person name="Nguyen N."/>
            <person name="Okwuonu G."/>
            <person name="Ongeri F."/>
            <person name="Pham C."/>
            <person name="Simmons D."/>
            <person name="Wilczek-Boney K."/>
            <person name="Hale W."/>
            <person name="Jakkamsetti A."/>
            <person name="Pham P."/>
            <person name="Ruth R."/>
            <person name="San Lucas F."/>
            <person name="Warren J."/>
            <person name="Zhang J."/>
            <person name="Zhao Z."/>
            <person name="Zhou C."/>
            <person name="Zhu D."/>
            <person name="Lee S."/>
            <person name="Bess C."/>
            <person name="Blankenburg K."/>
            <person name="Forbes L."/>
            <person name="Fu Q."/>
            <person name="Gubbala S."/>
            <person name="Hirani K."/>
            <person name="Jayaseelan J.C."/>
            <person name="Lara F."/>
            <person name="Munidasa M."/>
            <person name="Palculict T."/>
            <person name="Patil S."/>
            <person name="Pu L.-L."/>
            <person name="Saada N."/>
            <person name="Tang L."/>
            <person name="Weissenberger G."/>
            <person name="Zhu Y."/>
            <person name="Hemphill L."/>
            <person name="Shang Y."/>
            <person name="Youmans B."/>
            <person name="Ayvaz T."/>
            <person name="Ross M."/>
            <person name="Santibanez J."/>
            <person name="Aqrawi P."/>
            <person name="Gross S."/>
            <person name="Joshi V."/>
            <person name="Fowler G."/>
            <person name="Nazareth L."/>
            <person name="Reid J."/>
            <person name="Worley K."/>
            <person name="Petrosino J."/>
            <person name="Highlander S."/>
            <person name="Gibbs R."/>
        </authorList>
    </citation>
    <scope>NUCLEOTIDE SEQUENCE [LARGE SCALE GENOMIC DNA]</scope>
    <source>
        <strain evidence="1 2">F0287</strain>
    </source>
</reference>